<feature type="chain" id="PRO_5015883627" description="Lipoprotein" evidence="1">
    <location>
        <begin position="26"/>
        <end position="204"/>
    </location>
</feature>
<name>A0A2W5FBE5_9SPHI</name>
<dbReference type="EMBL" id="QFOI01000008">
    <property type="protein sequence ID" value="PZP52273.1"/>
    <property type="molecule type" value="Genomic_DNA"/>
</dbReference>
<feature type="signal peptide" evidence="1">
    <location>
        <begin position="1"/>
        <end position="25"/>
    </location>
</feature>
<evidence type="ECO:0000313" key="3">
    <source>
        <dbReference type="Proteomes" id="UP000249645"/>
    </source>
</evidence>
<dbReference type="PROSITE" id="PS51257">
    <property type="entry name" value="PROKAR_LIPOPROTEIN"/>
    <property type="match status" value="1"/>
</dbReference>
<comment type="caution">
    <text evidence="2">The sequence shown here is derived from an EMBL/GenBank/DDBJ whole genome shotgun (WGS) entry which is preliminary data.</text>
</comment>
<reference evidence="2 3" key="1">
    <citation type="submission" date="2017-11" db="EMBL/GenBank/DDBJ databases">
        <title>Infants hospitalized years apart are colonized by the same room-sourced microbial strains.</title>
        <authorList>
            <person name="Brooks B."/>
            <person name="Olm M.R."/>
            <person name="Firek B.A."/>
            <person name="Baker R."/>
            <person name="Thomas B.C."/>
            <person name="Morowitz M.J."/>
            <person name="Banfield J.F."/>
        </authorList>
    </citation>
    <scope>NUCLEOTIDE SEQUENCE [LARGE SCALE GENOMIC DNA]</scope>
    <source>
        <strain evidence="2">S2_009_000_R2_76</strain>
    </source>
</reference>
<evidence type="ECO:0000256" key="1">
    <source>
        <dbReference type="SAM" id="SignalP"/>
    </source>
</evidence>
<gene>
    <name evidence="2" type="ORF">DI598_01100</name>
</gene>
<evidence type="ECO:0008006" key="4">
    <source>
        <dbReference type="Google" id="ProtNLM"/>
    </source>
</evidence>
<dbReference type="AlphaFoldDB" id="A0A2W5FBE5"/>
<organism evidence="2 3">
    <name type="scientific">Pseudopedobacter saltans</name>
    <dbReference type="NCBI Taxonomy" id="151895"/>
    <lineage>
        <taxon>Bacteria</taxon>
        <taxon>Pseudomonadati</taxon>
        <taxon>Bacteroidota</taxon>
        <taxon>Sphingobacteriia</taxon>
        <taxon>Sphingobacteriales</taxon>
        <taxon>Sphingobacteriaceae</taxon>
        <taxon>Pseudopedobacter</taxon>
    </lineage>
</organism>
<protein>
    <recommendedName>
        <fullName evidence="4">Lipoprotein</fullName>
    </recommendedName>
</protein>
<dbReference type="Proteomes" id="UP000249645">
    <property type="component" value="Unassembled WGS sequence"/>
</dbReference>
<evidence type="ECO:0000313" key="2">
    <source>
        <dbReference type="EMBL" id="PZP52273.1"/>
    </source>
</evidence>
<accession>A0A2W5FBE5</accession>
<keyword evidence="1" id="KW-0732">Signal</keyword>
<sequence>MKKLTTYVLSSFAIAVIFWSFSSCKENGQSHETKTENVERTADIPKDTLIKIIRTLADYIVSPNPTDSGLGKTIEPYQKRFIIGFNTNIFNDTISQIHIGGNFDDKIGMGKSIGMSSIDKDSIKWLTFSDLTKAFGGKEEGVFDKKRPLPKEPGYYVIYTVSTSNGLPAYLCVHADYLSQNENQFLINTLELKKEKHFYPLGNS</sequence>
<proteinExistence type="predicted"/>